<dbReference type="EMBL" id="CP060632">
    <property type="protein sequence ID" value="QNL99862.1"/>
    <property type="molecule type" value="Genomic_DNA"/>
</dbReference>
<evidence type="ECO:0000313" key="2">
    <source>
        <dbReference type="Proteomes" id="UP000515819"/>
    </source>
</evidence>
<dbReference type="GO" id="GO:0030246">
    <property type="term" value="F:carbohydrate binding"/>
    <property type="evidence" value="ECO:0007669"/>
    <property type="project" value="InterPro"/>
</dbReference>
<dbReference type="GO" id="GO:0016853">
    <property type="term" value="F:isomerase activity"/>
    <property type="evidence" value="ECO:0007669"/>
    <property type="project" value="InterPro"/>
</dbReference>
<proteinExistence type="predicted"/>
<accession>A0A7G9FMT1</accession>
<dbReference type="RefSeq" id="WP_021984892.1">
    <property type="nucleotide sequence ID" value="NZ_CP060632.1"/>
</dbReference>
<protein>
    <submittedName>
        <fullName evidence="1">Aldose 1-epimerase</fullName>
    </submittedName>
</protein>
<keyword evidence="2" id="KW-1185">Reference proteome</keyword>
<sequence length="333" mass="37391">MSYSAEIIDYKGKEAVALTAGKYKAIVAPFLGSNVIRMQDVENDIEIFRYDESLSVEDLKKSPEVYGLPTLYLPNRLANGVLKVSDATYHFPLNDPLGNHIHGFLHKREHTLVSAAVDGKKAIAKTEYIYDKNDEFFETYPVSFKAEFTFTLSDDGLEYAFTMTNTSDKQMPYGMCNHTTINGPFTKDGNGLDMRLYIPVGEKWELSKSCIPTGDMLVQTNHDRQYLTGSQVPVLHDIDNDVFFAEEGSLDGKPFYGAVATDAATGKRICYEVCKDFKFWVVWNDHGDKGYFCPEPCTWIIDAPNQPIPAEESGYKELAPGESHTVTEKIYTA</sequence>
<organism evidence="1 2">
    <name type="scientific">Wujia chipingensis</name>
    <dbReference type="NCBI Taxonomy" id="2763670"/>
    <lineage>
        <taxon>Bacteria</taxon>
        <taxon>Bacillati</taxon>
        <taxon>Bacillota</taxon>
        <taxon>Clostridia</taxon>
        <taxon>Lachnospirales</taxon>
        <taxon>Lachnospiraceae</taxon>
        <taxon>Wujia</taxon>
    </lineage>
</organism>
<evidence type="ECO:0000313" key="1">
    <source>
        <dbReference type="EMBL" id="QNL99862.1"/>
    </source>
</evidence>
<dbReference type="CDD" id="cd01081">
    <property type="entry name" value="Aldose_epim"/>
    <property type="match status" value="1"/>
</dbReference>
<dbReference type="InterPro" id="IPR008183">
    <property type="entry name" value="Aldose_1/G6P_1-epimerase"/>
</dbReference>
<name>A0A7G9FMT1_9FIRM</name>
<dbReference type="Proteomes" id="UP000515819">
    <property type="component" value="Chromosome"/>
</dbReference>
<dbReference type="Pfam" id="PF01263">
    <property type="entry name" value="Aldose_epim"/>
    <property type="match status" value="1"/>
</dbReference>
<reference evidence="1 2" key="1">
    <citation type="submission" date="2020-08" db="EMBL/GenBank/DDBJ databases">
        <authorList>
            <person name="Liu C."/>
            <person name="Sun Q."/>
        </authorList>
    </citation>
    <scope>NUCLEOTIDE SEQUENCE [LARGE SCALE GENOMIC DNA]</scope>
    <source>
        <strain evidence="1 2">NSJ-4</strain>
    </source>
</reference>
<dbReference type="KEGG" id="wcp:H9Q76_00700"/>
<dbReference type="AlphaFoldDB" id="A0A7G9FMT1"/>
<dbReference type="InterPro" id="IPR011013">
    <property type="entry name" value="Gal_mutarotase_sf_dom"/>
</dbReference>
<dbReference type="Gene3D" id="2.70.98.10">
    <property type="match status" value="1"/>
</dbReference>
<dbReference type="InterPro" id="IPR014718">
    <property type="entry name" value="GH-type_carb-bd"/>
</dbReference>
<dbReference type="GO" id="GO:0005975">
    <property type="term" value="P:carbohydrate metabolic process"/>
    <property type="evidence" value="ECO:0007669"/>
    <property type="project" value="InterPro"/>
</dbReference>
<dbReference type="SUPFAM" id="SSF74650">
    <property type="entry name" value="Galactose mutarotase-like"/>
    <property type="match status" value="1"/>
</dbReference>
<gene>
    <name evidence="1" type="ORF">H9Q76_00700</name>
</gene>